<gene>
    <name evidence="2" type="ORF">ACFQKB_28125</name>
</gene>
<dbReference type="InterPro" id="IPR030678">
    <property type="entry name" value="Peptide/Ni-bd"/>
</dbReference>
<evidence type="ECO:0000313" key="3">
    <source>
        <dbReference type="Proteomes" id="UP001596380"/>
    </source>
</evidence>
<accession>A0ABW2CPB9</accession>
<dbReference type="Gene3D" id="3.10.105.10">
    <property type="entry name" value="Dipeptide-binding Protein, Domain 3"/>
    <property type="match status" value="1"/>
</dbReference>
<reference evidence="3" key="1">
    <citation type="journal article" date="2019" name="Int. J. Syst. Evol. Microbiol.">
        <title>The Global Catalogue of Microorganisms (GCM) 10K type strain sequencing project: providing services to taxonomists for standard genome sequencing and annotation.</title>
        <authorList>
            <consortium name="The Broad Institute Genomics Platform"/>
            <consortium name="The Broad Institute Genome Sequencing Center for Infectious Disease"/>
            <person name="Wu L."/>
            <person name="Ma J."/>
        </authorList>
    </citation>
    <scope>NUCLEOTIDE SEQUENCE [LARGE SCALE GENOMIC DNA]</scope>
    <source>
        <strain evidence="3">JCM 3369</strain>
    </source>
</reference>
<evidence type="ECO:0000259" key="1">
    <source>
        <dbReference type="Pfam" id="PF00496"/>
    </source>
</evidence>
<protein>
    <submittedName>
        <fullName evidence="2">ABC transporter substrate-binding protein</fullName>
    </submittedName>
</protein>
<evidence type="ECO:0000313" key="2">
    <source>
        <dbReference type="EMBL" id="MFC6883654.1"/>
    </source>
</evidence>
<dbReference type="PANTHER" id="PTHR30290">
    <property type="entry name" value="PERIPLASMIC BINDING COMPONENT OF ABC TRANSPORTER"/>
    <property type="match status" value="1"/>
</dbReference>
<dbReference type="Proteomes" id="UP001596380">
    <property type="component" value="Unassembled WGS sequence"/>
</dbReference>
<comment type="caution">
    <text evidence="2">The sequence shown here is derived from an EMBL/GenBank/DDBJ whole genome shotgun (WGS) entry which is preliminary data.</text>
</comment>
<feature type="domain" description="Solute-binding protein family 5" evidence="1">
    <location>
        <begin position="110"/>
        <end position="494"/>
    </location>
</feature>
<dbReference type="RefSeq" id="WP_241682919.1">
    <property type="nucleotide sequence ID" value="NZ_JBHSXE010000001.1"/>
</dbReference>
<dbReference type="InterPro" id="IPR000914">
    <property type="entry name" value="SBP_5_dom"/>
</dbReference>
<dbReference type="InterPro" id="IPR039424">
    <property type="entry name" value="SBP_5"/>
</dbReference>
<proteinExistence type="predicted"/>
<dbReference type="EMBL" id="JBHSXS010000020">
    <property type="protein sequence ID" value="MFC6883654.1"/>
    <property type="molecule type" value="Genomic_DNA"/>
</dbReference>
<dbReference type="CDD" id="cd08506">
    <property type="entry name" value="PBP2_clavulanate_OppA2"/>
    <property type="match status" value="1"/>
</dbReference>
<dbReference type="PROSITE" id="PS51257">
    <property type="entry name" value="PROKAR_LIPOPROTEIN"/>
    <property type="match status" value="1"/>
</dbReference>
<dbReference type="Gene3D" id="3.40.190.10">
    <property type="entry name" value="Periplasmic binding protein-like II"/>
    <property type="match status" value="1"/>
</dbReference>
<name>A0ABW2CPB9_9ACTN</name>
<dbReference type="Pfam" id="PF00496">
    <property type="entry name" value="SBP_bac_5"/>
    <property type="match status" value="1"/>
</dbReference>
<organism evidence="2 3">
    <name type="scientific">Actinomadura yumaensis</name>
    <dbReference type="NCBI Taxonomy" id="111807"/>
    <lineage>
        <taxon>Bacteria</taxon>
        <taxon>Bacillati</taxon>
        <taxon>Actinomycetota</taxon>
        <taxon>Actinomycetes</taxon>
        <taxon>Streptosporangiales</taxon>
        <taxon>Thermomonosporaceae</taxon>
        <taxon>Actinomadura</taxon>
    </lineage>
</organism>
<dbReference type="SUPFAM" id="SSF53850">
    <property type="entry name" value="Periplasmic binding protein-like II"/>
    <property type="match status" value="1"/>
</dbReference>
<dbReference type="PANTHER" id="PTHR30290:SF83">
    <property type="entry name" value="ABC TRANSPORTER SUBSTRATE-BINDING PROTEIN"/>
    <property type="match status" value="1"/>
</dbReference>
<dbReference type="PIRSF" id="PIRSF002741">
    <property type="entry name" value="MppA"/>
    <property type="match status" value="1"/>
</dbReference>
<keyword evidence="3" id="KW-1185">Reference proteome</keyword>
<sequence length="596" mass="64696">MAREVLMGREVVLMTAGLAGLAVGLTGCGGGADPAGAAGPPRDGGTLRVVGSSDVEHLDTASAVGVGSYGLTRVFARTLFGTKASNDFNETVPVQADVAAEIPTRENGGISKDGKTYTVRLRQGVRWDTSPPRPVTAHDFVRGIERLCNPAAPYSGKGYYTSTIKGMDAYCDGFRDVDAKDAAAIAAYQNRHDVKGLEAKDDRTLVFRLTRPASDFLNLLSLQATAAAPKEYERHVPDGREFRQHTISDGPYRIAEYRPGVSYLLERNPVWRADTDPLRERHVEKIRITFGQDSPETVQQQIEQGGADLAWDQPVPTSAIPRLRGDDRFAIRETPSNSPYLVFNTRGPGNGGALRKREVRQALQYAIDRSALVKLVGGPSVAQPLHTVIPPGNSGYAPTNRYPTAGEGSDPGKCRRLLAKAGHPKLKLRFPYRTNSVHKLIAQSIKDNLAGCGVEAELRADTGGDFYARTISSPEQAKEGKWDIAAPGWTPDWYGNNGRSIIQPLFDGRTYGPGSTNYGGYDNFLVNGLIDAALTAPDPSRAAGYWQQADQRIMEDAAIVPLLDRAHTIFRSGRVAGARFLPTAAGYDYTRLWLTR</sequence>